<proteinExistence type="inferred from homology"/>
<dbReference type="PROSITE" id="PS52016">
    <property type="entry name" value="TONB_DEPENDENT_REC_3"/>
    <property type="match status" value="1"/>
</dbReference>
<dbReference type="AlphaFoldDB" id="A0A4P7W6C2"/>
<keyword evidence="7" id="KW-0408">Iron</keyword>
<keyword evidence="4" id="KW-0410">Iron transport</keyword>
<dbReference type="Pfam" id="PF00593">
    <property type="entry name" value="TonB_dep_Rec_b-barrel"/>
    <property type="match status" value="1"/>
</dbReference>
<dbReference type="Gene3D" id="2.170.130.10">
    <property type="entry name" value="TonB-dependent receptor, plug domain"/>
    <property type="match status" value="1"/>
</dbReference>
<dbReference type="RefSeq" id="WP_136416840.1">
    <property type="nucleotide sequence ID" value="NZ_CP039396.1"/>
</dbReference>
<keyword evidence="9 13" id="KW-0798">TonB box</keyword>
<dbReference type="GO" id="GO:0009279">
    <property type="term" value="C:cell outer membrane"/>
    <property type="evidence" value="ECO:0007669"/>
    <property type="project" value="UniProtKB-SubCell"/>
</dbReference>
<keyword evidence="11 12" id="KW-0998">Cell outer membrane</keyword>
<evidence type="ECO:0000256" key="10">
    <source>
        <dbReference type="ARBA" id="ARBA00023136"/>
    </source>
</evidence>
<keyword evidence="5 12" id="KW-0812">Transmembrane</keyword>
<keyword evidence="2 12" id="KW-0813">Transport</keyword>
<evidence type="ECO:0000256" key="14">
    <source>
        <dbReference type="SAM" id="SignalP"/>
    </source>
</evidence>
<evidence type="ECO:0000313" key="17">
    <source>
        <dbReference type="EMBL" id="QCD43472.1"/>
    </source>
</evidence>
<keyword evidence="3 12" id="KW-1134">Transmembrane beta strand</keyword>
<dbReference type="InterPro" id="IPR037066">
    <property type="entry name" value="Plug_dom_sf"/>
</dbReference>
<feature type="chain" id="PRO_5020355877" evidence="14">
    <location>
        <begin position="24"/>
        <end position="746"/>
    </location>
</feature>
<evidence type="ECO:0000259" key="15">
    <source>
        <dbReference type="Pfam" id="PF00593"/>
    </source>
</evidence>
<dbReference type="PANTHER" id="PTHR32552:SF68">
    <property type="entry name" value="FERRICHROME OUTER MEMBRANE TRANSPORTER_PHAGE RECEPTOR"/>
    <property type="match status" value="1"/>
</dbReference>
<keyword evidence="17" id="KW-0675">Receptor</keyword>
<keyword evidence="8" id="KW-0406">Ion transport</keyword>
<dbReference type="Gene3D" id="2.40.170.20">
    <property type="entry name" value="TonB-dependent receptor, beta-barrel domain"/>
    <property type="match status" value="1"/>
</dbReference>
<dbReference type="GO" id="GO:0015344">
    <property type="term" value="F:siderophore uptake transmembrane transporter activity"/>
    <property type="evidence" value="ECO:0007669"/>
    <property type="project" value="TreeGrafter"/>
</dbReference>
<name>A0A4P7W6C2_9BACT</name>
<evidence type="ECO:0000256" key="2">
    <source>
        <dbReference type="ARBA" id="ARBA00022448"/>
    </source>
</evidence>
<dbReference type="InterPro" id="IPR036942">
    <property type="entry name" value="Beta-barrel_TonB_sf"/>
</dbReference>
<evidence type="ECO:0000256" key="8">
    <source>
        <dbReference type="ARBA" id="ARBA00023065"/>
    </source>
</evidence>
<dbReference type="InterPro" id="IPR039426">
    <property type="entry name" value="TonB-dep_rcpt-like"/>
</dbReference>
<keyword evidence="18" id="KW-1185">Reference proteome</keyword>
<evidence type="ECO:0000256" key="9">
    <source>
        <dbReference type="ARBA" id="ARBA00023077"/>
    </source>
</evidence>
<evidence type="ECO:0000256" key="6">
    <source>
        <dbReference type="ARBA" id="ARBA00022729"/>
    </source>
</evidence>
<comment type="subcellular location">
    <subcellularLocation>
        <location evidence="1 12">Cell outer membrane</location>
        <topology evidence="1 12">Multi-pass membrane protein</topology>
    </subcellularLocation>
</comment>
<dbReference type="InterPro" id="IPR000531">
    <property type="entry name" value="Beta-barrel_TonB"/>
</dbReference>
<dbReference type="Proteomes" id="UP000297149">
    <property type="component" value="Chromosome"/>
</dbReference>
<evidence type="ECO:0000256" key="3">
    <source>
        <dbReference type="ARBA" id="ARBA00022452"/>
    </source>
</evidence>
<keyword evidence="6 14" id="KW-0732">Signal</keyword>
<feature type="domain" description="TonB-dependent receptor-like beta-barrel" evidence="15">
    <location>
        <begin position="268"/>
        <end position="700"/>
    </location>
</feature>
<dbReference type="KEGG" id="ddb:E7747_15135"/>
<evidence type="ECO:0000256" key="5">
    <source>
        <dbReference type="ARBA" id="ARBA00022692"/>
    </source>
</evidence>
<accession>A0A4P7W6C2</accession>
<feature type="domain" description="TonB-dependent receptor plug" evidence="16">
    <location>
        <begin position="50"/>
        <end position="157"/>
    </location>
</feature>
<feature type="signal peptide" evidence="14">
    <location>
        <begin position="1"/>
        <end position="23"/>
    </location>
</feature>
<gene>
    <name evidence="17" type="ORF">E7747_15135</name>
</gene>
<evidence type="ECO:0000256" key="13">
    <source>
        <dbReference type="RuleBase" id="RU003357"/>
    </source>
</evidence>
<sequence>MKKLLFPAMVLTGTISLHSSAAAQEAGVEDDSLSLVLDHVEVVANRATAKTPVAFTNVGKRELMRNNDGRDMTYLLQMTPSVTTTSDAGGGVGYTSMRIRGTDGSRINVTANGIPINNPESHNVYWVNMPDLASSLRDVQIQRGAGTSTNGAGAFGASVNMVTDAPSEDAYAELSGAYGAYNTNRETFRVGSGLVGNHWSFDARLSHLGSDGYIERASSELWSYFGQAAYSSYNTTVRLLAFGGKERTYMAWDYASKEQMEEFGRRYNPCGEYTDDNGRRAYYPDQYDNYIQHHFQLLLHQRLGSYLHLNVALHYTADNGYYDQYKTRRTLEEYGLKPFVDAEGNTVSKSDLIRLKNNVNDFYGGQLSLNYLRDGLNLLLGGAVTDFDGHHFGQVKWVRNYIGPIDPLQKYYDNRGRKFDSNLFLRANYEIDSRFSAYADLQYRHIHYTIKGESDNWDWNIAAPAVLDVNRRWDFFNPKLGVNFTSGSHRAFASWAVAQKEPTRDNFTDGDPVHRPESERMNDFELGYTFNRKLFSVGINLYYMLYKDQLVATGELSDTGNPISVNVPDSYRAGVELQGAFKPCVWFDWTCNLTLSRNRIKDFVEYIYEDEWTNPISFSLGDTPIAFSPDIIFNNAFNFNYRGADASLQSRYVGEQYMNNARSEEAKLDSYFVSDLHLGYTFRNFHGVREMRIGFSVYNLFDKKYFNNGYAGAGYTVVDGEKVIYRYAGYAAQAPTHVMATATLRF</sequence>
<keyword evidence="10 12" id="KW-0472">Membrane</keyword>
<protein>
    <submittedName>
        <fullName evidence="17">TonB-dependent receptor</fullName>
    </submittedName>
</protein>
<dbReference type="EMBL" id="CP039396">
    <property type="protein sequence ID" value="QCD43472.1"/>
    <property type="molecule type" value="Genomic_DNA"/>
</dbReference>
<dbReference type="InterPro" id="IPR012910">
    <property type="entry name" value="Plug_dom"/>
</dbReference>
<evidence type="ECO:0000256" key="11">
    <source>
        <dbReference type="ARBA" id="ARBA00023237"/>
    </source>
</evidence>
<evidence type="ECO:0000313" key="18">
    <source>
        <dbReference type="Proteomes" id="UP000297149"/>
    </source>
</evidence>
<evidence type="ECO:0000256" key="12">
    <source>
        <dbReference type="PROSITE-ProRule" id="PRU01360"/>
    </source>
</evidence>
<evidence type="ECO:0000256" key="7">
    <source>
        <dbReference type="ARBA" id="ARBA00023004"/>
    </source>
</evidence>
<evidence type="ECO:0000259" key="16">
    <source>
        <dbReference type="Pfam" id="PF07715"/>
    </source>
</evidence>
<dbReference type="SUPFAM" id="SSF56935">
    <property type="entry name" value="Porins"/>
    <property type="match status" value="1"/>
</dbReference>
<comment type="similarity">
    <text evidence="12 13">Belongs to the TonB-dependent receptor family.</text>
</comment>
<dbReference type="PANTHER" id="PTHR32552">
    <property type="entry name" value="FERRICHROME IRON RECEPTOR-RELATED"/>
    <property type="match status" value="1"/>
</dbReference>
<dbReference type="Pfam" id="PF07715">
    <property type="entry name" value="Plug"/>
    <property type="match status" value="1"/>
</dbReference>
<organism evidence="17 18">
    <name type="scientific">Duncaniella dubosii</name>
    <dbReference type="NCBI Taxonomy" id="2518971"/>
    <lineage>
        <taxon>Bacteria</taxon>
        <taxon>Pseudomonadati</taxon>
        <taxon>Bacteroidota</taxon>
        <taxon>Bacteroidia</taxon>
        <taxon>Bacteroidales</taxon>
        <taxon>Muribaculaceae</taxon>
        <taxon>Duncaniella</taxon>
    </lineage>
</organism>
<reference evidence="18" key="1">
    <citation type="submission" date="2019-02" db="EMBL/GenBank/DDBJ databases">
        <title>Isolation and identification of novel species under the genus Muribaculum.</title>
        <authorList>
            <person name="Miyake S."/>
            <person name="Ding Y."/>
            <person name="Low A."/>
            <person name="Soh M."/>
            <person name="Seedorf H."/>
        </authorList>
    </citation>
    <scope>NUCLEOTIDE SEQUENCE [LARGE SCALE GENOMIC DNA]</scope>
    <source>
        <strain evidence="18">H5</strain>
    </source>
</reference>
<evidence type="ECO:0000256" key="4">
    <source>
        <dbReference type="ARBA" id="ARBA00022496"/>
    </source>
</evidence>
<evidence type="ECO:0000256" key="1">
    <source>
        <dbReference type="ARBA" id="ARBA00004571"/>
    </source>
</evidence>